<evidence type="ECO:0000313" key="3">
    <source>
        <dbReference type="Proteomes" id="UP000032604"/>
    </source>
</evidence>
<dbReference type="AlphaFoldDB" id="A0A0D5CEY6"/>
<dbReference type="Proteomes" id="UP000266634">
    <property type="component" value="Unassembled WGS sequence"/>
</dbReference>
<dbReference type="OrthoDB" id="3689497at2"/>
<dbReference type="KEGG" id="cmh:VO01_00390"/>
<accession>A0A0D5CEY6</accession>
<evidence type="ECO:0000313" key="2">
    <source>
        <dbReference type="EMBL" id="RIJ44755.1"/>
    </source>
</evidence>
<protein>
    <submittedName>
        <fullName evidence="1">Uncharacterized protein</fullName>
    </submittedName>
</protein>
<name>A0A0D5CEY6_9MICO</name>
<dbReference type="RefSeq" id="WP_045526066.1">
    <property type="nucleotide sequence ID" value="NZ_CP011043.1"/>
</dbReference>
<dbReference type="PATRIC" id="fig|33014.5.peg.87"/>
<reference evidence="2 4" key="2">
    <citation type="submission" date="2018-08" db="EMBL/GenBank/DDBJ databases">
        <title>Genome Sequence of Clavibacter michiganensis Subspecies type strains, and the Atypical Peach-Colored Strains Isolated from Tomato.</title>
        <authorList>
            <person name="Osdaghi E."/>
            <person name="Portier P."/>
            <person name="Briand M."/>
            <person name="Jacques M.-A."/>
        </authorList>
    </citation>
    <scope>NUCLEOTIDE SEQUENCE [LARGE SCALE GENOMIC DNA]</scope>
    <source>
        <strain evidence="2 4">CFBP 6488</strain>
    </source>
</reference>
<sequence length="223" mass="21766">MSHHIAAAAKKATRVRFAPIAIATGVAAAVLLSVSMSGTLSGFVASITNDTNTAASGSLVMQESQAGANGAPTVTCLSTSATSGVDSNAATCSTINKFGGSTAMMPGQTVTSVVSIKNVGTTRASTFTLTPGAACAQFKNGTVNGSATDFCSKLNVVITAAGSATPVYSGTAAALAGSSAKTLTALAANASTDFTFAVTLDSSAGNTYQGLGASLPLTWTFAG</sequence>
<gene>
    <name evidence="2" type="ORF">DZF93_01610</name>
    <name evidence="1" type="ORF">VO01_00390</name>
</gene>
<dbReference type="HOGENOM" id="CLU_1313554_0_0_11"/>
<dbReference type="EMBL" id="QWEA01000022">
    <property type="protein sequence ID" value="RIJ44755.1"/>
    <property type="molecule type" value="Genomic_DNA"/>
</dbReference>
<evidence type="ECO:0000313" key="4">
    <source>
        <dbReference type="Proteomes" id="UP000266634"/>
    </source>
</evidence>
<reference evidence="1 3" key="1">
    <citation type="journal article" date="2015" name="Genome Announc.">
        <title>Complete Genome Sequence of Clavibacter michiganensis subsp. insidiosus R1-1 Using PacBio Single-Molecule Real-Time Technology.</title>
        <authorList>
            <person name="Lu Y."/>
            <person name="Samac D.A."/>
            <person name="Glazebrook J."/>
            <person name="Ishimaru C.A."/>
        </authorList>
    </citation>
    <scope>NUCLEOTIDE SEQUENCE [LARGE SCALE GENOMIC DNA]</scope>
    <source>
        <strain evidence="1 3">R1-1</strain>
    </source>
</reference>
<dbReference type="Proteomes" id="UP000032604">
    <property type="component" value="Chromosome"/>
</dbReference>
<organism evidence="1 3">
    <name type="scientific">Clavibacter michiganensis subsp. insidiosus</name>
    <dbReference type="NCBI Taxonomy" id="33014"/>
    <lineage>
        <taxon>Bacteria</taxon>
        <taxon>Bacillati</taxon>
        <taxon>Actinomycetota</taxon>
        <taxon>Actinomycetes</taxon>
        <taxon>Micrococcales</taxon>
        <taxon>Microbacteriaceae</taxon>
        <taxon>Clavibacter</taxon>
    </lineage>
</organism>
<dbReference type="EMBL" id="CP011043">
    <property type="protein sequence ID" value="AJW77817.1"/>
    <property type="molecule type" value="Genomic_DNA"/>
</dbReference>
<evidence type="ECO:0000313" key="1">
    <source>
        <dbReference type="EMBL" id="AJW77817.1"/>
    </source>
</evidence>
<proteinExistence type="predicted"/>